<keyword evidence="4" id="KW-1185">Reference proteome</keyword>
<feature type="domain" description="HTH cro/C1-type" evidence="2">
    <location>
        <begin position="7"/>
        <end position="61"/>
    </location>
</feature>
<gene>
    <name evidence="3" type="ORF">LX74_01688</name>
</gene>
<dbReference type="EMBL" id="VNHK01000005">
    <property type="protein sequence ID" value="TYO92031.1"/>
    <property type="molecule type" value="Genomic_DNA"/>
</dbReference>
<dbReference type="SUPFAM" id="SSF47413">
    <property type="entry name" value="lambda repressor-like DNA-binding domains"/>
    <property type="match status" value="1"/>
</dbReference>
<evidence type="ECO:0000313" key="4">
    <source>
        <dbReference type="Proteomes" id="UP000324513"/>
    </source>
</evidence>
<dbReference type="Pfam" id="PF01381">
    <property type="entry name" value="HTH_3"/>
    <property type="match status" value="1"/>
</dbReference>
<dbReference type="RefSeq" id="WP_065080888.1">
    <property type="nucleotide sequence ID" value="NZ_FLSS01000036.1"/>
</dbReference>
<evidence type="ECO:0000259" key="2">
    <source>
        <dbReference type="PROSITE" id="PS50943"/>
    </source>
</evidence>
<accession>A0ABY3NHE2</accession>
<dbReference type="SMART" id="SM00530">
    <property type="entry name" value="HTH_XRE"/>
    <property type="match status" value="1"/>
</dbReference>
<evidence type="ECO:0000313" key="3">
    <source>
        <dbReference type="EMBL" id="TYO92031.1"/>
    </source>
</evidence>
<proteinExistence type="predicted"/>
<dbReference type="GO" id="GO:0003677">
    <property type="term" value="F:DNA binding"/>
    <property type="evidence" value="ECO:0007669"/>
    <property type="project" value="UniProtKB-KW"/>
</dbReference>
<comment type="caution">
    <text evidence="3">The sequence shown here is derived from an EMBL/GenBank/DDBJ whole genome shotgun (WGS) entry which is preliminary data.</text>
</comment>
<dbReference type="Gene3D" id="1.10.260.40">
    <property type="entry name" value="lambda repressor-like DNA-binding domains"/>
    <property type="match status" value="1"/>
</dbReference>
<protein>
    <submittedName>
        <fullName evidence="3">DNA-binding XRE family transcriptional regulator</fullName>
    </submittedName>
</protein>
<dbReference type="Proteomes" id="UP000324513">
    <property type="component" value="Unassembled WGS sequence"/>
</dbReference>
<keyword evidence="1 3" id="KW-0238">DNA-binding</keyword>
<dbReference type="PANTHER" id="PTHR46558:SF4">
    <property type="entry name" value="DNA-BIDING PHAGE PROTEIN"/>
    <property type="match status" value="1"/>
</dbReference>
<dbReference type="PROSITE" id="PS50943">
    <property type="entry name" value="HTH_CROC1"/>
    <property type="match status" value="1"/>
</dbReference>
<reference evidence="3 4" key="1">
    <citation type="submission" date="2019-07" db="EMBL/GenBank/DDBJ databases">
        <title>Genomic Encyclopedia of Archaeal and Bacterial Type Strains, Phase II (KMG-II): from individual species to whole genera.</title>
        <authorList>
            <person name="Goeker M."/>
        </authorList>
    </citation>
    <scope>NUCLEOTIDE SEQUENCE [LARGE SCALE GENOMIC DNA]</scope>
    <source>
        <strain evidence="3 4">DSM 14571</strain>
    </source>
</reference>
<name>A0ABY3NHE2_ELIMR</name>
<sequence>MNIGQVIKDFRKQKGIKQGEFAELCQVSQTYLSLIENNQKEPNLSLLKTIAEQLEIPLPILFFLSLDEDDVPEQKKDIFKILEPSLKGLIAQIYIDDPKS</sequence>
<evidence type="ECO:0000256" key="1">
    <source>
        <dbReference type="ARBA" id="ARBA00023125"/>
    </source>
</evidence>
<organism evidence="3 4">
    <name type="scientific">Elizabethkingia miricola</name>
    <name type="common">Chryseobacterium miricola</name>
    <dbReference type="NCBI Taxonomy" id="172045"/>
    <lineage>
        <taxon>Bacteria</taxon>
        <taxon>Pseudomonadati</taxon>
        <taxon>Bacteroidota</taxon>
        <taxon>Flavobacteriia</taxon>
        <taxon>Flavobacteriales</taxon>
        <taxon>Weeksellaceae</taxon>
        <taxon>Elizabethkingia</taxon>
    </lineage>
</organism>
<dbReference type="PANTHER" id="PTHR46558">
    <property type="entry name" value="TRACRIPTIONAL REGULATORY PROTEIN-RELATED-RELATED"/>
    <property type="match status" value="1"/>
</dbReference>
<dbReference type="CDD" id="cd00093">
    <property type="entry name" value="HTH_XRE"/>
    <property type="match status" value="1"/>
</dbReference>
<dbReference type="InterPro" id="IPR001387">
    <property type="entry name" value="Cro/C1-type_HTH"/>
</dbReference>
<dbReference type="InterPro" id="IPR010982">
    <property type="entry name" value="Lambda_DNA-bd_dom_sf"/>
</dbReference>